<keyword evidence="2" id="KW-1185">Reference proteome</keyword>
<organism evidence="1 2">
    <name type="scientific">Corchorus capsularis</name>
    <name type="common">Jute</name>
    <dbReference type="NCBI Taxonomy" id="210143"/>
    <lineage>
        <taxon>Eukaryota</taxon>
        <taxon>Viridiplantae</taxon>
        <taxon>Streptophyta</taxon>
        <taxon>Embryophyta</taxon>
        <taxon>Tracheophyta</taxon>
        <taxon>Spermatophyta</taxon>
        <taxon>Magnoliopsida</taxon>
        <taxon>eudicotyledons</taxon>
        <taxon>Gunneridae</taxon>
        <taxon>Pentapetalae</taxon>
        <taxon>rosids</taxon>
        <taxon>malvids</taxon>
        <taxon>Malvales</taxon>
        <taxon>Malvaceae</taxon>
        <taxon>Grewioideae</taxon>
        <taxon>Apeibeae</taxon>
        <taxon>Corchorus</taxon>
    </lineage>
</organism>
<gene>
    <name evidence="1" type="ORF">CCACVL1_17967</name>
</gene>
<dbReference type="AlphaFoldDB" id="A0A1R3HNY9"/>
<dbReference type="Gramene" id="OMO72058">
    <property type="protein sequence ID" value="OMO72058"/>
    <property type="gene ID" value="CCACVL1_17967"/>
</dbReference>
<evidence type="ECO:0000313" key="1">
    <source>
        <dbReference type="EMBL" id="OMO72058.1"/>
    </source>
</evidence>
<dbReference type="EMBL" id="AWWV01011490">
    <property type="protein sequence ID" value="OMO72058.1"/>
    <property type="molecule type" value="Genomic_DNA"/>
</dbReference>
<protein>
    <submittedName>
        <fullName evidence="1">Uncharacterized protein</fullName>
    </submittedName>
</protein>
<evidence type="ECO:0000313" key="2">
    <source>
        <dbReference type="Proteomes" id="UP000188268"/>
    </source>
</evidence>
<sequence>MACYVQVVAVVVEGMAEDSLSDKELES</sequence>
<dbReference type="Proteomes" id="UP000188268">
    <property type="component" value="Unassembled WGS sequence"/>
</dbReference>
<accession>A0A1R3HNY9</accession>
<name>A0A1R3HNY9_COCAP</name>
<reference evidence="1 2" key="1">
    <citation type="submission" date="2013-09" db="EMBL/GenBank/DDBJ databases">
        <title>Corchorus capsularis genome sequencing.</title>
        <authorList>
            <person name="Alam M."/>
            <person name="Haque M.S."/>
            <person name="Islam M.S."/>
            <person name="Emdad E.M."/>
            <person name="Islam M.M."/>
            <person name="Ahmed B."/>
            <person name="Halim A."/>
            <person name="Hossen Q.M.M."/>
            <person name="Hossain M.Z."/>
            <person name="Ahmed R."/>
            <person name="Khan M.M."/>
            <person name="Islam R."/>
            <person name="Rashid M.M."/>
            <person name="Khan S.A."/>
            <person name="Rahman M.S."/>
            <person name="Alam M."/>
        </authorList>
    </citation>
    <scope>NUCLEOTIDE SEQUENCE [LARGE SCALE GENOMIC DNA]</scope>
    <source>
        <strain evidence="2">cv. CVL-1</strain>
        <tissue evidence="1">Whole seedling</tissue>
    </source>
</reference>
<comment type="caution">
    <text evidence="1">The sequence shown here is derived from an EMBL/GenBank/DDBJ whole genome shotgun (WGS) entry which is preliminary data.</text>
</comment>
<proteinExistence type="predicted"/>